<feature type="signal peptide" evidence="1">
    <location>
        <begin position="1"/>
        <end position="18"/>
    </location>
</feature>
<feature type="chain" id="PRO_5005580651" evidence="1">
    <location>
        <begin position="19"/>
        <end position="266"/>
    </location>
</feature>
<evidence type="ECO:0000313" key="3">
    <source>
        <dbReference type="Proteomes" id="UP000036908"/>
    </source>
</evidence>
<dbReference type="OrthoDB" id="944033at2"/>
<keyword evidence="3" id="KW-1185">Reference proteome</keyword>
<dbReference type="EMBL" id="JSVA01000003">
    <property type="protein sequence ID" value="KOF04295.1"/>
    <property type="molecule type" value="Genomic_DNA"/>
</dbReference>
<reference evidence="3" key="1">
    <citation type="submission" date="2014-11" db="EMBL/GenBank/DDBJ databases">
        <title>Genome sequencing of Roseivirga sp. D-25.</title>
        <authorList>
            <person name="Selvaratnam C."/>
            <person name="Thevarajoo S."/>
            <person name="Goh K.M."/>
            <person name="Eee R."/>
            <person name="Chan K.-G."/>
            <person name="Chong C.S."/>
        </authorList>
    </citation>
    <scope>NUCLEOTIDE SEQUENCE [LARGE SCALE GENOMIC DNA]</scope>
    <source>
        <strain evidence="3">D-25</strain>
    </source>
</reference>
<sequence>MKRVLSIYLLFISTQLLAQVQTERIYDDGYGEFISGVYTLKSTDSSYFSTDLKVIEPETILNQTDRTDYLVVGEQPIVLFKNSNPKGKEDIAGVLMKSSLTKTITQHHKRVLRDFSKKWSITHEVWSEVVINGQTYYTDIKLHDFLGYNFNFTAQKQTLTFVAKDSGYDGNYDIGYPENWHFIVLDEKMEIVFDSGELLDYQCNCEFGIEQLSESNNGDLIHEISNNLVEAYLHGSSYNMETKQLEDASVRFTWNGRIMEFVKNSK</sequence>
<dbReference type="AlphaFoldDB" id="A0A0L8APY9"/>
<comment type="caution">
    <text evidence="2">The sequence shown here is derived from an EMBL/GenBank/DDBJ whole genome shotgun (WGS) entry which is preliminary data.</text>
</comment>
<name>A0A0L8APY9_9BACT</name>
<dbReference type="RefSeq" id="WP_053222000.1">
    <property type="nucleotide sequence ID" value="NZ_JSVA01000003.1"/>
</dbReference>
<keyword evidence="1" id="KW-0732">Signal</keyword>
<protein>
    <submittedName>
        <fullName evidence="2">Uncharacterized protein</fullName>
    </submittedName>
</protein>
<accession>A0A0L8APY9</accession>
<dbReference type="PATRIC" id="fig|1566026.4.peg.2076"/>
<evidence type="ECO:0000313" key="2">
    <source>
        <dbReference type="EMBL" id="KOF04295.1"/>
    </source>
</evidence>
<gene>
    <name evidence="2" type="ORF">OB69_01880</name>
</gene>
<proteinExistence type="predicted"/>
<organism evidence="2 3">
    <name type="scientific">Roseivirga seohaensis subsp. aquiponti</name>
    <dbReference type="NCBI Taxonomy" id="1566026"/>
    <lineage>
        <taxon>Bacteria</taxon>
        <taxon>Pseudomonadati</taxon>
        <taxon>Bacteroidota</taxon>
        <taxon>Cytophagia</taxon>
        <taxon>Cytophagales</taxon>
        <taxon>Roseivirgaceae</taxon>
        <taxon>Roseivirga</taxon>
    </lineage>
</organism>
<evidence type="ECO:0000256" key="1">
    <source>
        <dbReference type="SAM" id="SignalP"/>
    </source>
</evidence>
<dbReference type="Proteomes" id="UP000036908">
    <property type="component" value="Unassembled WGS sequence"/>
</dbReference>